<dbReference type="AlphaFoldDB" id="A0AAU9E6Z0"/>
<keyword evidence="1" id="KW-0004">4Fe-4S</keyword>
<keyword evidence="2" id="KW-0479">Metal-binding</keyword>
<keyword evidence="4" id="KW-0411">Iron-sulfur</keyword>
<dbReference type="PANTHER" id="PTHR30002:SF4">
    <property type="entry name" value="EPOXYQUEUOSINE REDUCTASE"/>
    <property type="match status" value="1"/>
</dbReference>
<proteinExistence type="predicted"/>
<dbReference type="PROSITE" id="PS00198">
    <property type="entry name" value="4FE4S_FER_1"/>
    <property type="match status" value="1"/>
</dbReference>
<dbReference type="PANTHER" id="PTHR30002">
    <property type="entry name" value="EPOXYQUEUOSINE REDUCTASE"/>
    <property type="match status" value="1"/>
</dbReference>
<dbReference type="Gene3D" id="3.30.70.20">
    <property type="match status" value="1"/>
</dbReference>
<dbReference type="InterPro" id="IPR004453">
    <property type="entry name" value="QueG"/>
</dbReference>
<evidence type="ECO:0000256" key="4">
    <source>
        <dbReference type="ARBA" id="ARBA00023014"/>
    </source>
</evidence>
<evidence type="ECO:0000313" key="7">
    <source>
        <dbReference type="Proteomes" id="UP001321786"/>
    </source>
</evidence>
<dbReference type="KEGG" id="hprf:HLPR_22110"/>
<keyword evidence="3" id="KW-0408">Iron</keyword>
<feature type="domain" description="4Fe-4S ferredoxin-type" evidence="5">
    <location>
        <begin position="180"/>
        <end position="209"/>
    </location>
</feature>
<dbReference type="SUPFAM" id="SSF54862">
    <property type="entry name" value="4Fe-4S ferredoxins"/>
    <property type="match status" value="1"/>
</dbReference>
<protein>
    <recommendedName>
        <fullName evidence="5">4Fe-4S ferredoxin-type domain-containing protein</fullName>
    </recommendedName>
</protein>
<evidence type="ECO:0000256" key="3">
    <source>
        <dbReference type="ARBA" id="ARBA00023004"/>
    </source>
</evidence>
<dbReference type="InterPro" id="IPR017900">
    <property type="entry name" value="4Fe4S_Fe_S_CS"/>
</dbReference>
<dbReference type="GO" id="GO:0046872">
    <property type="term" value="F:metal ion binding"/>
    <property type="evidence" value="ECO:0007669"/>
    <property type="project" value="UniProtKB-KW"/>
</dbReference>
<dbReference type="Proteomes" id="UP001321786">
    <property type="component" value="Chromosome"/>
</dbReference>
<gene>
    <name evidence="6" type="ORF">HLPR_22110</name>
</gene>
<dbReference type="RefSeq" id="WP_338535491.1">
    <property type="nucleotide sequence ID" value="NZ_AP028654.1"/>
</dbReference>
<name>A0AAU9E6Z0_9FIRM</name>
<evidence type="ECO:0000259" key="5">
    <source>
        <dbReference type="PROSITE" id="PS51379"/>
    </source>
</evidence>
<organism evidence="6 7">
    <name type="scientific">Helicovermis profundi</name>
    <dbReference type="NCBI Taxonomy" id="3065157"/>
    <lineage>
        <taxon>Bacteria</taxon>
        <taxon>Bacillati</taxon>
        <taxon>Bacillota</taxon>
        <taxon>Clostridia</taxon>
        <taxon>Helicovermis</taxon>
    </lineage>
</organism>
<dbReference type="GO" id="GO:0008616">
    <property type="term" value="P:tRNA queuosine(34) biosynthetic process"/>
    <property type="evidence" value="ECO:0007669"/>
    <property type="project" value="InterPro"/>
</dbReference>
<evidence type="ECO:0000313" key="6">
    <source>
        <dbReference type="EMBL" id="BEP29880.1"/>
    </source>
</evidence>
<dbReference type="Pfam" id="PF13484">
    <property type="entry name" value="Fer4_16"/>
    <property type="match status" value="1"/>
</dbReference>
<sequence length="308" mass="35463">MNKNDKIINELENKGFKAKFISINSIDRIKPELDKVQSDNPFVSKHLSSYFDEFNYDINSLMKTAKSILIIATPDPISRIGFTIDKKKKNVIMPPMYLYNSSVKNEINQKNISRISKSLDNILSNYDYKSKKINLPAKLLAVKSGLGKYGKNNICYIDGLGSFMWLSVYLTDVPCFDEVWVENINMDKCSNCNLCLDNCPTKALSRDRYVLKANKCITFHNESEKEFPKWIEKSNAIIGCIRCQIVCPLNKSNSRNIVDISTFNESETNQILNKVPLENFSKSTLKKLDDINFIEYYELLQRNLKLLL</sequence>
<keyword evidence="7" id="KW-1185">Reference proteome</keyword>
<evidence type="ECO:0000256" key="2">
    <source>
        <dbReference type="ARBA" id="ARBA00022723"/>
    </source>
</evidence>
<dbReference type="EMBL" id="AP028654">
    <property type="protein sequence ID" value="BEP29880.1"/>
    <property type="molecule type" value="Genomic_DNA"/>
</dbReference>
<dbReference type="GO" id="GO:0051539">
    <property type="term" value="F:4 iron, 4 sulfur cluster binding"/>
    <property type="evidence" value="ECO:0007669"/>
    <property type="project" value="UniProtKB-KW"/>
</dbReference>
<evidence type="ECO:0000256" key="1">
    <source>
        <dbReference type="ARBA" id="ARBA00022485"/>
    </source>
</evidence>
<dbReference type="InterPro" id="IPR017896">
    <property type="entry name" value="4Fe4S_Fe-S-bd"/>
</dbReference>
<reference evidence="6 7" key="1">
    <citation type="submission" date="2023-08" db="EMBL/GenBank/DDBJ databases">
        <title>Helicovermis profunda gen. nov., sp. nov., a novel mesophilic, fermentative bacterium within the Bacillota from a deep-sea hydrothermal vent chimney.</title>
        <authorList>
            <person name="Miyazaki U."/>
            <person name="Mizutani D."/>
            <person name="Hashimoto Y."/>
            <person name="Tame A."/>
            <person name="Sawayama S."/>
            <person name="Miyazaki J."/>
            <person name="Takai K."/>
            <person name="Nakagawa S."/>
        </authorList>
    </citation>
    <scope>NUCLEOTIDE SEQUENCE [LARGE SCALE GENOMIC DNA]</scope>
    <source>
        <strain evidence="6 7">S502</strain>
    </source>
</reference>
<dbReference type="GO" id="GO:0052693">
    <property type="term" value="F:epoxyqueuosine reductase activity"/>
    <property type="evidence" value="ECO:0007669"/>
    <property type="project" value="TreeGrafter"/>
</dbReference>
<dbReference type="PROSITE" id="PS51379">
    <property type="entry name" value="4FE4S_FER_2"/>
    <property type="match status" value="1"/>
</dbReference>
<accession>A0AAU9E6Z0</accession>